<dbReference type="PANTHER" id="PTHR33121:SF79">
    <property type="entry name" value="CYCLIC DI-GMP PHOSPHODIESTERASE PDED-RELATED"/>
    <property type="match status" value="1"/>
</dbReference>
<dbReference type="InterPro" id="IPR050706">
    <property type="entry name" value="Cyclic-di-GMP_PDE-like"/>
</dbReference>
<evidence type="ECO:0000256" key="1">
    <source>
        <dbReference type="SAM" id="Phobius"/>
    </source>
</evidence>
<keyword evidence="4" id="KW-1185">Reference proteome</keyword>
<name>A0ABN1EMG1_9PROT</name>
<dbReference type="CDD" id="cd01948">
    <property type="entry name" value="EAL"/>
    <property type="match status" value="1"/>
</dbReference>
<feature type="transmembrane region" description="Helical" evidence="1">
    <location>
        <begin position="40"/>
        <end position="61"/>
    </location>
</feature>
<keyword evidence="1" id="KW-1133">Transmembrane helix</keyword>
<dbReference type="Gene3D" id="3.20.20.450">
    <property type="entry name" value="EAL domain"/>
    <property type="match status" value="1"/>
</dbReference>
<keyword evidence="1" id="KW-0812">Transmembrane</keyword>
<organism evidence="3 4">
    <name type="scientific">Rhizomicrobium electricum</name>
    <dbReference type="NCBI Taxonomy" id="480070"/>
    <lineage>
        <taxon>Bacteria</taxon>
        <taxon>Pseudomonadati</taxon>
        <taxon>Pseudomonadota</taxon>
        <taxon>Alphaproteobacteria</taxon>
        <taxon>Micropepsales</taxon>
        <taxon>Micropepsaceae</taxon>
        <taxon>Rhizomicrobium</taxon>
    </lineage>
</organism>
<feature type="domain" description="EAL" evidence="2">
    <location>
        <begin position="154"/>
        <end position="407"/>
    </location>
</feature>
<dbReference type="InterPro" id="IPR001633">
    <property type="entry name" value="EAL_dom"/>
</dbReference>
<comment type="caution">
    <text evidence="3">The sequence shown here is derived from an EMBL/GenBank/DDBJ whole genome shotgun (WGS) entry which is preliminary data.</text>
</comment>
<dbReference type="SUPFAM" id="SSF141868">
    <property type="entry name" value="EAL domain-like"/>
    <property type="match status" value="1"/>
</dbReference>
<dbReference type="SMART" id="SM00052">
    <property type="entry name" value="EAL"/>
    <property type="match status" value="1"/>
</dbReference>
<gene>
    <name evidence="3" type="ORF">GCM10008942_16760</name>
</gene>
<keyword evidence="1" id="KW-0472">Membrane</keyword>
<protein>
    <submittedName>
        <fullName evidence="3">EAL domain-containing protein</fullName>
    </submittedName>
</protein>
<dbReference type="EMBL" id="BAAADD010000004">
    <property type="protein sequence ID" value="GAA0568790.1"/>
    <property type="molecule type" value="Genomic_DNA"/>
</dbReference>
<sequence>MVAGPKIGSGAMVRFLLIVIYLLTSATVGSFAGLMMQNMVTGIATGFIGLILMLQVDGAVLRRKIARKQNKEIQGLKKSGAQVQKALAETQARVEEVTKTMEARAHAQNKKIVSELQMLESLMKEFASKVSDKARHEAGGRPAGAPVNLDGIAEPELLDMIRASLEENRVDLYLQPTVSLPQRKVRFYEALSRLRSESGSVIMPAQYIKIAAPAGLMSVVDNLLLFRCVQIVRRLMTRNRGIGVFCNISGDTLRDTEFFPQFLDYMQHNRDLGGQMVFEFSQEAVLRAGREGEANLKRLHGLGFALSMDNIRTLALDFAKLRNLGFSYLKVRADMLTKGMNAAGAAVAAEDFKNLLARHGLNLIAERVEDEKTVVQLLDYAVDFAQGYLFGEPRAVRGETIKEIDRPSASVVPLRKSA</sequence>
<dbReference type="PANTHER" id="PTHR33121">
    <property type="entry name" value="CYCLIC DI-GMP PHOSPHODIESTERASE PDEF"/>
    <property type="match status" value="1"/>
</dbReference>
<evidence type="ECO:0000313" key="3">
    <source>
        <dbReference type="EMBL" id="GAA0568790.1"/>
    </source>
</evidence>
<evidence type="ECO:0000313" key="4">
    <source>
        <dbReference type="Proteomes" id="UP001499951"/>
    </source>
</evidence>
<feature type="transmembrane region" description="Helical" evidence="1">
    <location>
        <begin position="12"/>
        <end position="34"/>
    </location>
</feature>
<evidence type="ECO:0000259" key="2">
    <source>
        <dbReference type="PROSITE" id="PS50883"/>
    </source>
</evidence>
<proteinExistence type="predicted"/>
<dbReference type="Proteomes" id="UP001499951">
    <property type="component" value="Unassembled WGS sequence"/>
</dbReference>
<dbReference type="PROSITE" id="PS50883">
    <property type="entry name" value="EAL"/>
    <property type="match status" value="1"/>
</dbReference>
<accession>A0ABN1EMG1</accession>
<dbReference type="Pfam" id="PF00563">
    <property type="entry name" value="EAL"/>
    <property type="match status" value="1"/>
</dbReference>
<dbReference type="InterPro" id="IPR035919">
    <property type="entry name" value="EAL_sf"/>
</dbReference>
<reference evidence="3 4" key="1">
    <citation type="journal article" date="2019" name="Int. J. Syst. Evol. Microbiol.">
        <title>The Global Catalogue of Microorganisms (GCM) 10K type strain sequencing project: providing services to taxonomists for standard genome sequencing and annotation.</title>
        <authorList>
            <consortium name="The Broad Institute Genomics Platform"/>
            <consortium name="The Broad Institute Genome Sequencing Center for Infectious Disease"/>
            <person name="Wu L."/>
            <person name="Ma J."/>
        </authorList>
    </citation>
    <scope>NUCLEOTIDE SEQUENCE [LARGE SCALE GENOMIC DNA]</scope>
    <source>
        <strain evidence="3 4">JCM 15089</strain>
    </source>
</reference>